<dbReference type="EMBL" id="LZLR01000094">
    <property type="protein sequence ID" value="OBK22399.1"/>
    <property type="molecule type" value="Genomic_DNA"/>
</dbReference>
<evidence type="ECO:0000256" key="8">
    <source>
        <dbReference type="ARBA" id="ARBA00050776"/>
    </source>
</evidence>
<accession>A0A1A3NMV4</accession>
<dbReference type="Pfam" id="PF00266">
    <property type="entry name" value="Aminotran_5"/>
    <property type="match status" value="1"/>
</dbReference>
<keyword evidence="5" id="KW-0663">Pyridoxal phosphate</keyword>
<dbReference type="PANTHER" id="PTHR11601">
    <property type="entry name" value="CYSTEINE DESULFURYLASE FAMILY MEMBER"/>
    <property type="match status" value="1"/>
</dbReference>
<dbReference type="InterPro" id="IPR000192">
    <property type="entry name" value="Aminotrans_V_dom"/>
</dbReference>
<dbReference type="PIRSF" id="PIRSF005572">
    <property type="entry name" value="NifS"/>
    <property type="match status" value="1"/>
</dbReference>
<dbReference type="Gene3D" id="3.90.1150.10">
    <property type="entry name" value="Aspartate Aminotransferase, domain 1"/>
    <property type="match status" value="1"/>
</dbReference>
<dbReference type="OrthoDB" id="9808002at2"/>
<comment type="similarity">
    <text evidence="2">Belongs to the class-V pyridoxal-phosphate-dependent aminotransferase family. NifS/IscS subfamily.</text>
</comment>
<dbReference type="GO" id="GO:0031071">
    <property type="term" value="F:cysteine desulfurase activity"/>
    <property type="evidence" value="ECO:0007669"/>
    <property type="project" value="UniProtKB-EC"/>
</dbReference>
<evidence type="ECO:0000256" key="2">
    <source>
        <dbReference type="ARBA" id="ARBA00006490"/>
    </source>
</evidence>
<comment type="catalytic activity">
    <reaction evidence="8">
        <text>(sulfur carrier)-H + L-cysteine = (sulfur carrier)-SH + L-alanine</text>
        <dbReference type="Rhea" id="RHEA:43892"/>
        <dbReference type="Rhea" id="RHEA-COMP:14737"/>
        <dbReference type="Rhea" id="RHEA-COMP:14739"/>
        <dbReference type="ChEBI" id="CHEBI:29917"/>
        <dbReference type="ChEBI" id="CHEBI:35235"/>
        <dbReference type="ChEBI" id="CHEBI:57972"/>
        <dbReference type="ChEBI" id="CHEBI:64428"/>
        <dbReference type="EC" id="2.8.1.7"/>
    </reaction>
</comment>
<dbReference type="RefSeq" id="WP_065035571.1">
    <property type="nucleotide sequence ID" value="NZ_LZLR01000094.1"/>
</dbReference>
<feature type="domain" description="Aminotransferase class V" evidence="9">
    <location>
        <begin position="2"/>
        <end position="362"/>
    </location>
</feature>
<evidence type="ECO:0000256" key="6">
    <source>
        <dbReference type="ARBA" id="ARBA00023004"/>
    </source>
</evidence>
<comment type="caution">
    <text evidence="10">The sequence shown here is derived from an EMBL/GenBank/DDBJ whole genome shotgun (WGS) entry which is preliminary data.</text>
</comment>
<dbReference type="SUPFAM" id="SSF53383">
    <property type="entry name" value="PLP-dependent transferases"/>
    <property type="match status" value="1"/>
</dbReference>
<comment type="cofactor">
    <cofactor evidence="1">
        <name>pyridoxal 5'-phosphate</name>
        <dbReference type="ChEBI" id="CHEBI:597326"/>
    </cofactor>
</comment>
<evidence type="ECO:0000259" key="9">
    <source>
        <dbReference type="Pfam" id="PF00266"/>
    </source>
</evidence>
<evidence type="ECO:0000256" key="3">
    <source>
        <dbReference type="ARBA" id="ARBA00022679"/>
    </source>
</evidence>
<dbReference type="InterPro" id="IPR015421">
    <property type="entry name" value="PyrdxlP-dep_Trfase_major"/>
</dbReference>
<dbReference type="Proteomes" id="UP000093819">
    <property type="component" value="Unassembled WGS sequence"/>
</dbReference>
<dbReference type="InterPro" id="IPR015424">
    <property type="entry name" value="PyrdxlP-dep_Trfase"/>
</dbReference>
<sequence>MVYLDYNASTPVDQRILSAVAEATDAFANAASSHHAAGRAAADLIEEARGRVASLVGRGMQDVLFTSGASEGATLGLLGLMLGAPDRPNVVVSATEHKAIMAAAELGARLSGGEVRRIRVDTDGLVDLEMLDDRVDESVAAVVVMAANNETGVVSPIPQVARVAQLAGALCFIDATQLVGKGSFTDVTRVADLMVFSSHKMYGPKGAGALIVSRQVQKAMVPISAGGGQERGLRGGTQNTASIAGFGLAAELAAKEQMSDSVRIGRLSNDLLNALCDEPGDVQLNGGEAQRLTNTLNLRFVGADADAVMASMPDVMVSSGSACQSSVPSPSHVLLAMGLTAAEASESLRISLGRPTTREEVEVAASKIAQAVNRVRDLTADKGSRHDDA</sequence>
<evidence type="ECO:0000313" key="11">
    <source>
        <dbReference type="Proteomes" id="UP000093819"/>
    </source>
</evidence>
<evidence type="ECO:0000256" key="1">
    <source>
        <dbReference type="ARBA" id="ARBA00001933"/>
    </source>
</evidence>
<organism evidence="10 11">
    <name type="scientific">Mycobacterium asiaticum</name>
    <dbReference type="NCBI Taxonomy" id="1790"/>
    <lineage>
        <taxon>Bacteria</taxon>
        <taxon>Bacillati</taxon>
        <taxon>Actinomycetota</taxon>
        <taxon>Actinomycetes</taxon>
        <taxon>Mycobacteriales</taxon>
        <taxon>Mycobacteriaceae</taxon>
        <taxon>Mycobacterium</taxon>
    </lineage>
</organism>
<reference evidence="10 11" key="1">
    <citation type="submission" date="2016-06" db="EMBL/GenBank/DDBJ databases">
        <authorList>
            <person name="Kjaerup R.B."/>
            <person name="Dalgaard T.S."/>
            <person name="Juul-Madsen H.R."/>
        </authorList>
    </citation>
    <scope>NUCLEOTIDE SEQUENCE [LARGE SCALE GENOMIC DNA]</scope>
    <source>
        <strain evidence="10 11">1245335.1</strain>
    </source>
</reference>
<dbReference type="Gene3D" id="3.40.640.10">
    <property type="entry name" value="Type I PLP-dependent aspartate aminotransferase-like (Major domain)"/>
    <property type="match status" value="1"/>
</dbReference>
<keyword evidence="3" id="KW-0808">Transferase</keyword>
<dbReference type="Gene3D" id="1.10.260.50">
    <property type="match status" value="1"/>
</dbReference>
<dbReference type="InterPro" id="IPR016454">
    <property type="entry name" value="Cysteine_dSase"/>
</dbReference>
<protein>
    <submittedName>
        <fullName evidence="10">Cysteine desulfurase</fullName>
    </submittedName>
</protein>
<evidence type="ECO:0000313" key="10">
    <source>
        <dbReference type="EMBL" id="OBK22399.1"/>
    </source>
</evidence>
<keyword evidence="6" id="KW-0408">Iron</keyword>
<dbReference type="InterPro" id="IPR015422">
    <property type="entry name" value="PyrdxlP-dep_Trfase_small"/>
</dbReference>
<dbReference type="GO" id="GO:0046872">
    <property type="term" value="F:metal ion binding"/>
    <property type="evidence" value="ECO:0007669"/>
    <property type="project" value="UniProtKB-KW"/>
</dbReference>
<gene>
    <name evidence="10" type="ORF">A5635_21870</name>
</gene>
<dbReference type="AlphaFoldDB" id="A0A1A3NMV4"/>
<dbReference type="PANTHER" id="PTHR11601:SF34">
    <property type="entry name" value="CYSTEINE DESULFURASE"/>
    <property type="match status" value="1"/>
</dbReference>
<evidence type="ECO:0000256" key="4">
    <source>
        <dbReference type="ARBA" id="ARBA00022723"/>
    </source>
</evidence>
<name>A0A1A3NMV4_MYCAS</name>
<evidence type="ECO:0000256" key="5">
    <source>
        <dbReference type="ARBA" id="ARBA00022898"/>
    </source>
</evidence>
<keyword evidence="4" id="KW-0479">Metal-binding</keyword>
<proteinExistence type="inferred from homology"/>
<dbReference type="GO" id="GO:0051536">
    <property type="term" value="F:iron-sulfur cluster binding"/>
    <property type="evidence" value="ECO:0007669"/>
    <property type="project" value="UniProtKB-KW"/>
</dbReference>
<evidence type="ECO:0000256" key="7">
    <source>
        <dbReference type="ARBA" id="ARBA00023014"/>
    </source>
</evidence>
<keyword evidence="7" id="KW-0411">Iron-sulfur</keyword>